<sequence>MMNTGFGEKIIAIRKDENGDIKMIKTHTGRIVPIEQAIQEAREGRYDSLQAIDKEGNWYIRHSAGTDAPERGGNLDILPEF</sequence>
<evidence type="ECO:0008006" key="3">
    <source>
        <dbReference type="Google" id="ProtNLM"/>
    </source>
</evidence>
<dbReference type="RefSeq" id="WP_282199036.1">
    <property type="nucleotide sequence ID" value="NZ_BOQE01000001.1"/>
</dbReference>
<dbReference type="AlphaFoldDB" id="A0AAV4LDY9"/>
<evidence type="ECO:0000313" key="1">
    <source>
        <dbReference type="EMBL" id="GIM45874.1"/>
    </source>
</evidence>
<proteinExistence type="predicted"/>
<organism evidence="1 2">
    <name type="scientific">Collibacillus ludicampi</name>
    <dbReference type="NCBI Taxonomy" id="2771369"/>
    <lineage>
        <taxon>Bacteria</taxon>
        <taxon>Bacillati</taxon>
        <taxon>Bacillota</taxon>
        <taxon>Bacilli</taxon>
        <taxon>Bacillales</taxon>
        <taxon>Alicyclobacillaceae</taxon>
        <taxon>Collibacillus</taxon>
    </lineage>
</organism>
<protein>
    <recommendedName>
        <fullName evidence="3">DUF3892 domain-containing protein</fullName>
    </recommendedName>
</protein>
<dbReference type="Proteomes" id="UP001057291">
    <property type="component" value="Unassembled WGS sequence"/>
</dbReference>
<dbReference type="InterPro" id="IPR024997">
    <property type="entry name" value="DUF3892"/>
</dbReference>
<reference evidence="1" key="1">
    <citation type="journal article" date="2023" name="Int. J. Syst. Evol. Microbiol.">
        <title>Collibacillus ludicampi gen. nov., sp. nov., a new soil bacterium of the family Alicyclobacillaceae.</title>
        <authorList>
            <person name="Jojima T."/>
            <person name="Ioku Y."/>
            <person name="Fukuta Y."/>
            <person name="Shirasaka N."/>
            <person name="Matsumura Y."/>
            <person name="Mori M."/>
        </authorList>
    </citation>
    <scope>NUCLEOTIDE SEQUENCE</scope>
    <source>
        <strain evidence="1">TP075</strain>
    </source>
</reference>
<dbReference type="Pfam" id="PF13031">
    <property type="entry name" value="DUF3892"/>
    <property type="match status" value="1"/>
</dbReference>
<gene>
    <name evidence="1" type="ORF">DNHGIG_14230</name>
</gene>
<evidence type="ECO:0000313" key="2">
    <source>
        <dbReference type="Proteomes" id="UP001057291"/>
    </source>
</evidence>
<dbReference type="EMBL" id="BOQE01000001">
    <property type="protein sequence ID" value="GIM45874.1"/>
    <property type="molecule type" value="Genomic_DNA"/>
</dbReference>
<accession>A0AAV4LDY9</accession>
<keyword evidence="2" id="KW-1185">Reference proteome</keyword>
<comment type="caution">
    <text evidence="1">The sequence shown here is derived from an EMBL/GenBank/DDBJ whole genome shotgun (WGS) entry which is preliminary data.</text>
</comment>
<name>A0AAV4LDY9_9BACL</name>